<evidence type="ECO:0000256" key="4">
    <source>
        <dbReference type="ARBA" id="ARBA00022833"/>
    </source>
</evidence>
<keyword evidence="5 8" id="KW-0456">Lyase</keyword>
<dbReference type="Pfam" id="PF04909">
    <property type="entry name" value="Amidohydro_2"/>
    <property type="match status" value="1"/>
</dbReference>
<evidence type="ECO:0000256" key="5">
    <source>
        <dbReference type="ARBA" id="ARBA00023239"/>
    </source>
</evidence>
<evidence type="ECO:0000256" key="1">
    <source>
        <dbReference type="ARBA" id="ARBA00005871"/>
    </source>
</evidence>
<dbReference type="EMBL" id="JAVFKD010000001">
    <property type="protein sequence ID" value="KAK5999267.1"/>
    <property type="molecule type" value="Genomic_DNA"/>
</dbReference>
<dbReference type="InterPro" id="IPR032465">
    <property type="entry name" value="ACMSD"/>
</dbReference>
<organism evidence="11 12">
    <name type="scientific">Cladobotryum mycophilum</name>
    <dbReference type="NCBI Taxonomy" id="491253"/>
    <lineage>
        <taxon>Eukaryota</taxon>
        <taxon>Fungi</taxon>
        <taxon>Dikarya</taxon>
        <taxon>Ascomycota</taxon>
        <taxon>Pezizomycotina</taxon>
        <taxon>Sordariomycetes</taxon>
        <taxon>Hypocreomycetidae</taxon>
        <taxon>Hypocreales</taxon>
        <taxon>Hypocreaceae</taxon>
        <taxon>Cladobotryum</taxon>
    </lineage>
</organism>
<evidence type="ECO:0000313" key="11">
    <source>
        <dbReference type="EMBL" id="KAK5999267.1"/>
    </source>
</evidence>
<dbReference type="Proteomes" id="UP001338125">
    <property type="component" value="Unassembled WGS sequence"/>
</dbReference>
<comment type="similarity">
    <text evidence="1">Belongs to the metallo-dependent hydrolases superfamily. ACMSD family.</text>
</comment>
<reference evidence="11 12" key="1">
    <citation type="submission" date="2024-01" db="EMBL/GenBank/DDBJ databases">
        <title>Complete genome of Cladobotryum mycophilum ATHUM6906.</title>
        <authorList>
            <person name="Christinaki A.C."/>
            <person name="Myridakis A.I."/>
            <person name="Kouvelis V.N."/>
        </authorList>
    </citation>
    <scope>NUCLEOTIDE SEQUENCE [LARGE SCALE GENOMIC DNA]</scope>
    <source>
        <strain evidence="11 12">ATHUM6906</strain>
    </source>
</reference>
<gene>
    <name evidence="11" type="ORF">PT974_01660</name>
</gene>
<keyword evidence="3 8" id="KW-0210">Decarboxylase</keyword>
<evidence type="ECO:0000256" key="9">
    <source>
        <dbReference type="SAM" id="SignalP"/>
    </source>
</evidence>
<dbReference type="Gene3D" id="3.20.20.140">
    <property type="entry name" value="Metal-dependent hydrolases"/>
    <property type="match status" value="1"/>
</dbReference>
<keyword evidence="4" id="KW-0862">Zinc</keyword>
<keyword evidence="2" id="KW-0479">Metal-binding</keyword>
<evidence type="ECO:0000256" key="3">
    <source>
        <dbReference type="ARBA" id="ARBA00022793"/>
    </source>
</evidence>
<comment type="catalytic activity">
    <reaction evidence="6">
        <text>6-methylsalicylate + H(+) = 3-methylphenol + CO2</text>
        <dbReference type="Rhea" id="RHEA:23112"/>
        <dbReference type="ChEBI" id="CHEBI:15378"/>
        <dbReference type="ChEBI" id="CHEBI:16526"/>
        <dbReference type="ChEBI" id="CHEBI:17231"/>
        <dbReference type="ChEBI" id="CHEBI:36658"/>
        <dbReference type="EC" id="4.1.1.52"/>
    </reaction>
    <physiologicalReaction direction="left-to-right" evidence="6">
        <dbReference type="Rhea" id="RHEA:23113"/>
    </physiologicalReaction>
</comment>
<dbReference type="InterPro" id="IPR006680">
    <property type="entry name" value="Amidohydro-rel"/>
</dbReference>
<dbReference type="PANTHER" id="PTHR21240">
    <property type="entry name" value="2-AMINO-3-CARBOXYLMUCONATE-6-SEMIALDEHYDE DECARBOXYLASE"/>
    <property type="match status" value="1"/>
</dbReference>
<protein>
    <recommendedName>
        <fullName evidence="7">6-methylsalicylate decarboxylase</fullName>
        <ecNumber evidence="7">4.1.1.52</ecNumber>
    </recommendedName>
</protein>
<feature type="chain" id="PRO_5046654856" description="6-methylsalicylate decarboxylase" evidence="9">
    <location>
        <begin position="21"/>
        <end position="349"/>
    </location>
</feature>
<dbReference type="EC" id="4.1.1.52" evidence="7"/>
<dbReference type="InterPro" id="IPR032466">
    <property type="entry name" value="Metal_Hydrolase"/>
</dbReference>
<dbReference type="PANTHER" id="PTHR21240:SF29">
    <property type="entry name" value="AMIDOHYDROLASE-RELATED DOMAIN-CONTAINING PROTEIN"/>
    <property type="match status" value="1"/>
</dbReference>
<evidence type="ECO:0000256" key="2">
    <source>
        <dbReference type="ARBA" id="ARBA00022723"/>
    </source>
</evidence>
<accession>A0ABR0T4D5</accession>
<keyword evidence="12" id="KW-1185">Reference proteome</keyword>
<feature type="domain" description="Amidohydrolase-related" evidence="10">
    <location>
        <begin position="23"/>
        <end position="305"/>
    </location>
</feature>
<evidence type="ECO:0000313" key="12">
    <source>
        <dbReference type="Proteomes" id="UP001338125"/>
    </source>
</evidence>
<name>A0ABR0T4D5_9HYPO</name>
<comment type="caution">
    <text evidence="11">The sequence shown here is derived from an EMBL/GenBank/DDBJ whole genome shotgun (WGS) entry which is preliminary data.</text>
</comment>
<dbReference type="SUPFAM" id="SSF51556">
    <property type="entry name" value="Metallo-dependent hydrolases"/>
    <property type="match status" value="1"/>
</dbReference>
<evidence type="ECO:0000256" key="7">
    <source>
        <dbReference type="ARBA" id="ARBA00038889"/>
    </source>
</evidence>
<keyword evidence="9" id="KW-0732">Signal</keyword>
<evidence type="ECO:0000259" key="10">
    <source>
        <dbReference type="Pfam" id="PF04909"/>
    </source>
</evidence>
<feature type="signal peptide" evidence="9">
    <location>
        <begin position="1"/>
        <end position="20"/>
    </location>
</feature>
<evidence type="ECO:0000256" key="8">
    <source>
        <dbReference type="RuleBase" id="RU366045"/>
    </source>
</evidence>
<evidence type="ECO:0000256" key="6">
    <source>
        <dbReference type="ARBA" id="ARBA00036832"/>
    </source>
</evidence>
<sequence length="349" mass="37701">MCPVTSFLCTILFLARLGVGGRIDTHFHALPYQYIDALNTAGGDPSGFTTPNWTINDAISSMNAAGSSLGILSVSSPGVPIAGTEQPARKLARSLNQQLGNYSIDGRYQSRIGFFGVLPDFQDIDGTLEEIDFLYSQQKLCAGVTVYTSYGNKLLSDLEFSPIWAKLQSYKALIFMHPSILDITPMFIATALPQPIVDYPLATTRAAIDLVMNGTIQSHPDIDIILSHAGGTIPYVGTRAIESLGIPEVAQRVNVNLKQATNNLQRFYYDIAGSTSAAQLNGLLDFSTPSHVLFGSDFPYIPQAGIAVQLSSYTNFVETNPRGSLIAPPVLHANAVALLNKHSQGRNYI</sequence>
<proteinExistence type="inferred from homology"/>